<keyword evidence="2" id="KW-1185">Reference proteome</keyword>
<proteinExistence type="predicted"/>
<sequence length="84" mass="8852">MSDLETPSFTPVRLNIAACSALAEGLCLAAKKMGYSRLTLLTAVAMISNGLSGDALDDELDVEMRAFLAERFDASATALRAGLQ</sequence>
<name>A0ABV7DKQ7_9HYPH</name>
<gene>
    <name evidence="1" type="ORF">ACFOHH_17755</name>
</gene>
<evidence type="ECO:0000313" key="1">
    <source>
        <dbReference type="EMBL" id="MFC3074960.1"/>
    </source>
</evidence>
<dbReference type="RefSeq" id="WP_257315625.1">
    <property type="nucleotide sequence ID" value="NZ_JANFDG010000013.1"/>
</dbReference>
<comment type="caution">
    <text evidence="1">The sequence shown here is derived from an EMBL/GenBank/DDBJ whole genome shotgun (WGS) entry which is preliminary data.</text>
</comment>
<protein>
    <submittedName>
        <fullName evidence="1">Uncharacterized protein</fullName>
    </submittedName>
</protein>
<organism evidence="1 2">
    <name type="scientific">Shinella pollutisoli</name>
    <dbReference type="NCBI Taxonomy" id="2250594"/>
    <lineage>
        <taxon>Bacteria</taxon>
        <taxon>Pseudomonadati</taxon>
        <taxon>Pseudomonadota</taxon>
        <taxon>Alphaproteobacteria</taxon>
        <taxon>Hyphomicrobiales</taxon>
        <taxon>Rhizobiaceae</taxon>
        <taxon>Shinella</taxon>
    </lineage>
</organism>
<accession>A0ABV7DKQ7</accession>
<evidence type="ECO:0000313" key="2">
    <source>
        <dbReference type="Proteomes" id="UP001595377"/>
    </source>
</evidence>
<dbReference type="EMBL" id="JBHRSP010000029">
    <property type="protein sequence ID" value="MFC3074960.1"/>
    <property type="molecule type" value="Genomic_DNA"/>
</dbReference>
<dbReference type="Proteomes" id="UP001595377">
    <property type="component" value="Unassembled WGS sequence"/>
</dbReference>
<reference evidence="2" key="1">
    <citation type="journal article" date="2019" name="Int. J. Syst. Evol. Microbiol.">
        <title>The Global Catalogue of Microorganisms (GCM) 10K type strain sequencing project: providing services to taxonomists for standard genome sequencing and annotation.</title>
        <authorList>
            <consortium name="The Broad Institute Genomics Platform"/>
            <consortium name="The Broad Institute Genome Sequencing Center for Infectious Disease"/>
            <person name="Wu L."/>
            <person name="Ma J."/>
        </authorList>
    </citation>
    <scope>NUCLEOTIDE SEQUENCE [LARGE SCALE GENOMIC DNA]</scope>
    <source>
        <strain evidence="2">KCTC 52677</strain>
    </source>
</reference>